<dbReference type="Proteomes" id="UP000324897">
    <property type="component" value="Chromosome 6"/>
</dbReference>
<feature type="chain" id="PRO_5023893195" description="DUF7378 domain-containing protein" evidence="2">
    <location>
        <begin position="17"/>
        <end position="182"/>
    </location>
</feature>
<gene>
    <name evidence="4" type="ORF">EJB05_00520</name>
</gene>
<feature type="non-terminal residue" evidence="4">
    <location>
        <position position="1"/>
    </location>
</feature>
<evidence type="ECO:0000256" key="1">
    <source>
        <dbReference type="SAM" id="Phobius"/>
    </source>
</evidence>
<evidence type="ECO:0000256" key="2">
    <source>
        <dbReference type="SAM" id="SignalP"/>
    </source>
</evidence>
<name>A0A5J9WKI1_9POAL</name>
<comment type="caution">
    <text evidence="4">The sequence shown here is derived from an EMBL/GenBank/DDBJ whole genome shotgun (WGS) entry which is preliminary data.</text>
</comment>
<dbReference type="Gramene" id="TVU49222">
    <property type="protein sequence ID" value="TVU49222"/>
    <property type="gene ID" value="EJB05_00520"/>
</dbReference>
<feature type="transmembrane region" description="Helical" evidence="1">
    <location>
        <begin position="40"/>
        <end position="63"/>
    </location>
</feature>
<feature type="transmembrane region" description="Helical" evidence="1">
    <location>
        <begin position="75"/>
        <end position="95"/>
    </location>
</feature>
<reference evidence="4 5" key="1">
    <citation type="journal article" date="2019" name="Sci. Rep.">
        <title>A high-quality genome of Eragrostis curvula grass provides insights into Poaceae evolution and supports new strategies to enhance forage quality.</title>
        <authorList>
            <person name="Carballo J."/>
            <person name="Santos B.A.C.M."/>
            <person name="Zappacosta D."/>
            <person name="Garbus I."/>
            <person name="Selva J.P."/>
            <person name="Gallo C.A."/>
            <person name="Diaz A."/>
            <person name="Albertini E."/>
            <person name="Caccamo M."/>
            <person name="Echenique V."/>
        </authorList>
    </citation>
    <scope>NUCLEOTIDE SEQUENCE [LARGE SCALE GENOMIC DNA]</scope>
    <source>
        <strain evidence="5">cv. Victoria</strain>
        <tissue evidence="4">Leaf</tissue>
    </source>
</reference>
<keyword evidence="5" id="KW-1185">Reference proteome</keyword>
<accession>A0A5J9WKI1</accession>
<dbReference type="EMBL" id="RWGY01000002">
    <property type="protein sequence ID" value="TVU49222.1"/>
    <property type="molecule type" value="Genomic_DNA"/>
</dbReference>
<protein>
    <recommendedName>
        <fullName evidence="3">DUF7378 domain-containing protein</fullName>
    </recommendedName>
</protein>
<dbReference type="InterPro" id="IPR055802">
    <property type="entry name" value="DUF7378"/>
</dbReference>
<feature type="signal peptide" evidence="2">
    <location>
        <begin position="1"/>
        <end position="16"/>
    </location>
</feature>
<sequence>MLLLLLPLLLYLVSEAAEVNMKGVLTVGEVFSKTSRSPVSEFLIAACKMVIFIGASAGWAFTLYDDPIYAVGSSWRLAVIMLWSVYMAVIAWMMADMIVHMPYAPVALWEDLFNVGWLWIGISAVLVAHPVVYLGWVWMQITLSFLFAILIAGVIAFWVWLRRTYGRENNNDLTGVDRPRSI</sequence>
<keyword evidence="1" id="KW-0472">Membrane</keyword>
<dbReference type="AlphaFoldDB" id="A0A5J9WKI1"/>
<feature type="domain" description="DUF7378" evidence="3">
    <location>
        <begin position="25"/>
        <end position="166"/>
    </location>
</feature>
<feature type="transmembrane region" description="Helical" evidence="1">
    <location>
        <begin position="115"/>
        <end position="136"/>
    </location>
</feature>
<evidence type="ECO:0000259" key="3">
    <source>
        <dbReference type="Pfam" id="PF24095"/>
    </source>
</evidence>
<feature type="transmembrane region" description="Helical" evidence="1">
    <location>
        <begin position="143"/>
        <end position="161"/>
    </location>
</feature>
<evidence type="ECO:0000313" key="5">
    <source>
        <dbReference type="Proteomes" id="UP000324897"/>
    </source>
</evidence>
<proteinExistence type="predicted"/>
<keyword evidence="1" id="KW-0812">Transmembrane</keyword>
<dbReference type="Pfam" id="PF24095">
    <property type="entry name" value="DUF7378"/>
    <property type="match status" value="1"/>
</dbReference>
<keyword evidence="2" id="KW-0732">Signal</keyword>
<keyword evidence="1" id="KW-1133">Transmembrane helix</keyword>
<organism evidence="4 5">
    <name type="scientific">Eragrostis curvula</name>
    <name type="common">weeping love grass</name>
    <dbReference type="NCBI Taxonomy" id="38414"/>
    <lineage>
        <taxon>Eukaryota</taxon>
        <taxon>Viridiplantae</taxon>
        <taxon>Streptophyta</taxon>
        <taxon>Embryophyta</taxon>
        <taxon>Tracheophyta</taxon>
        <taxon>Spermatophyta</taxon>
        <taxon>Magnoliopsida</taxon>
        <taxon>Liliopsida</taxon>
        <taxon>Poales</taxon>
        <taxon>Poaceae</taxon>
        <taxon>PACMAD clade</taxon>
        <taxon>Chloridoideae</taxon>
        <taxon>Eragrostideae</taxon>
        <taxon>Eragrostidinae</taxon>
        <taxon>Eragrostis</taxon>
    </lineage>
</organism>
<dbReference type="OrthoDB" id="684533at2759"/>
<evidence type="ECO:0000313" key="4">
    <source>
        <dbReference type="EMBL" id="TVU49222.1"/>
    </source>
</evidence>